<evidence type="ECO:0000313" key="13">
    <source>
        <dbReference type="EMBL" id="WFG39578.1"/>
    </source>
</evidence>
<organism evidence="13 14">
    <name type="scientific">Candidatus Lucifugimonas marina</name>
    <dbReference type="NCBI Taxonomy" id="3038979"/>
    <lineage>
        <taxon>Bacteria</taxon>
        <taxon>Bacillati</taxon>
        <taxon>Chloroflexota</taxon>
        <taxon>Dehalococcoidia</taxon>
        <taxon>SAR202 cluster</taxon>
        <taxon>Candidatus Lucifugimonadales</taxon>
        <taxon>Candidatus Lucifugimonadaceae</taxon>
        <taxon>Candidatus Lucifugimonas</taxon>
    </lineage>
</organism>
<evidence type="ECO:0000256" key="9">
    <source>
        <dbReference type="SAM" id="MobiDB-lite"/>
    </source>
</evidence>
<dbReference type="HAMAP" id="MF_00503">
    <property type="entry name" value="Ribosomal_bL9"/>
    <property type="match status" value="1"/>
</dbReference>
<keyword evidence="8" id="KW-0175">Coiled coil</keyword>
<proteinExistence type="inferred from homology"/>
<comment type="function">
    <text evidence="7">Binds to the 23S rRNA.</text>
</comment>
<gene>
    <name evidence="7 13" type="primary">rplI</name>
    <name evidence="12" type="ORF">GKO46_01135</name>
    <name evidence="13" type="ORF">GKO48_08090</name>
</gene>
<evidence type="ECO:0000313" key="14">
    <source>
        <dbReference type="Proteomes" id="UP001219901"/>
    </source>
</evidence>
<dbReference type="SUPFAM" id="SSF55653">
    <property type="entry name" value="Ribosomal protein L9 C-domain"/>
    <property type="match status" value="1"/>
</dbReference>
<dbReference type="InterPro" id="IPR020594">
    <property type="entry name" value="Ribosomal_bL9_bac/chp"/>
</dbReference>
<dbReference type="GO" id="GO:0005840">
    <property type="term" value="C:ribosome"/>
    <property type="evidence" value="ECO:0007669"/>
    <property type="project" value="UniProtKB-KW"/>
</dbReference>
<evidence type="ECO:0000256" key="5">
    <source>
        <dbReference type="ARBA" id="ARBA00023274"/>
    </source>
</evidence>
<accession>A0AAJ6CSS9</accession>
<dbReference type="Pfam" id="PF01281">
    <property type="entry name" value="Ribosomal_L9_N"/>
    <property type="match status" value="1"/>
</dbReference>
<evidence type="ECO:0000256" key="1">
    <source>
        <dbReference type="ARBA" id="ARBA00010605"/>
    </source>
</evidence>
<evidence type="ECO:0000256" key="3">
    <source>
        <dbReference type="ARBA" id="ARBA00022884"/>
    </source>
</evidence>
<dbReference type="Gene3D" id="3.40.5.10">
    <property type="entry name" value="Ribosomal protein L9, N-terminal domain"/>
    <property type="match status" value="1"/>
</dbReference>
<dbReference type="InterPro" id="IPR000244">
    <property type="entry name" value="Ribosomal_bL9"/>
</dbReference>
<dbReference type="GO" id="GO:0006412">
    <property type="term" value="P:translation"/>
    <property type="evidence" value="ECO:0007669"/>
    <property type="project" value="UniProtKB-UniRule"/>
</dbReference>
<sequence length="244" mass="26889">MGRHADPLFVSAKPTVGFQGDDIVKVLFLQDVRPTARAGDVKEVKNGFARNFLLPQKLAVQATEHELRRASALRAQAEDRRLAEAKEWQEVADTLKDQKVRIEVRTGPTGRLYGSVTNTMIAAKLSEMTEREIDRRGIQIPAPIRTVGDFKIPARFVEGVSATVVVEVVADEASIELNKQMEEAQAQMTEEDTNVLDPSFEDVLAAAEAKIDETPSEGESEDSDDASEESTEEASDDSEEKSEE</sequence>
<feature type="region of interest" description="Disordered" evidence="9">
    <location>
        <begin position="207"/>
        <end position="244"/>
    </location>
</feature>
<dbReference type="Proteomes" id="UP001219901">
    <property type="component" value="Chromosome"/>
</dbReference>
<dbReference type="PANTHER" id="PTHR21368">
    <property type="entry name" value="50S RIBOSOMAL PROTEIN L9"/>
    <property type="match status" value="1"/>
</dbReference>
<keyword evidence="3 7" id="KW-0694">RNA-binding</keyword>
<dbReference type="InterPro" id="IPR036935">
    <property type="entry name" value="Ribosomal_bL9_N_sf"/>
</dbReference>
<feature type="domain" description="Large ribosomal subunit protein bL9 C-terminal" evidence="11">
    <location>
        <begin position="87"/>
        <end position="170"/>
    </location>
</feature>
<protein>
    <recommendedName>
        <fullName evidence="6 7">Large ribosomal subunit protein bL9</fullName>
    </recommendedName>
</protein>
<keyword evidence="4 7" id="KW-0689">Ribosomal protein</keyword>
<dbReference type="Proteomes" id="UP001321249">
    <property type="component" value="Unassembled WGS sequence"/>
</dbReference>
<evidence type="ECO:0000256" key="6">
    <source>
        <dbReference type="ARBA" id="ARBA00035292"/>
    </source>
</evidence>
<keyword evidence="14" id="KW-1185">Reference proteome</keyword>
<evidence type="ECO:0000259" key="11">
    <source>
        <dbReference type="Pfam" id="PF03948"/>
    </source>
</evidence>
<evidence type="ECO:0000256" key="4">
    <source>
        <dbReference type="ARBA" id="ARBA00022980"/>
    </source>
</evidence>
<dbReference type="InterPro" id="IPR020070">
    <property type="entry name" value="Ribosomal_bL9_N"/>
</dbReference>
<dbReference type="NCBIfam" id="TIGR00158">
    <property type="entry name" value="L9"/>
    <property type="match status" value="1"/>
</dbReference>
<evidence type="ECO:0000313" key="15">
    <source>
        <dbReference type="Proteomes" id="UP001321249"/>
    </source>
</evidence>
<dbReference type="EMBL" id="WMBE01000001">
    <property type="protein sequence ID" value="MDG0865677.1"/>
    <property type="molecule type" value="Genomic_DNA"/>
</dbReference>
<name>A0AAJ6CSS9_9CHLR</name>
<dbReference type="Gene3D" id="3.10.430.100">
    <property type="entry name" value="Ribosomal protein L9, C-terminal domain"/>
    <property type="match status" value="1"/>
</dbReference>
<evidence type="ECO:0000256" key="2">
    <source>
        <dbReference type="ARBA" id="ARBA00022730"/>
    </source>
</evidence>
<keyword evidence="5 7" id="KW-0687">Ribonucleoprotein</keyword>
<feature type="compositionally biased region" description="Acidic residues" evidence="9">
    <location>
        <begin position="214"/>
        <end position="244"/>
    </location>
</feature>
<dbReference type="SUPFAM" id="SSF55658">
    <property type="entry name" value="L9 N-domain-like"/>
    <property type="match status" value="1"/>
</dbReference>
<evidence type="ECO:0000259" key="10">
    <source>
        <dbReference type="Pfam" id="PF01281"/>
    </source>
</evidence>
<dbReference type="AlphaFoldDB" id="A0AAJ6CSS9"/>
<comment type="similarity">
    <text evidence="1 7">Belongs to the bacterial ribosomal protein bL9 family.</text>
</comment>
<dbReference type="InterPro" id="IPR020069">
    <property type="entry name" value="Ribosomal_bL9_C"/>
</dbReference>
<evidence type="ECO:0000256" key="7">
    <source>
        <dbReference type="HAMAP-Rule" id="MF_00503"/>
    </source>
</evidence>
<dbReference type="EMBL" id="CP046147">
    <property type="protein sequence ID" value="WFG39578.1"/>
    <property type="molecule type" value="Genomic_DNA"/>
</dbReference>
<reference evidence="13" key="2">
    <citation type="journal article" date="2023" name="Nat. Commun.">
        <title>Cultivation of marine bacteria of the SAR202 clade.</title>
        <authorList>
            <person name="Lim Y."/>
            <person name="Seo J.H."/>
            <person name="Giovannoni S.J."/>
            <person name="Kang I."/>
            <person name="Cho J.C."/>
        </authorList>
    </citation>
    <scope>NUCLEOTIDE SEQUENCE</scope>
    <source>
        <strain evidence="13">JH1073</strain>
    </source>
</reference>
<reference evidence="14 15" key="1">
    <citation type="submission" date="2019-11" db="EMBL/GenBank/DDBJ databases">
        <authorList>
            <person name="Cho J.-C."/>
        </authorList>
    </citation>
    <scope>NUCLEOTIDE SEQUENCE [LARGE SCALE GENOMIC DNA]</scope>
    <source>
        <strain evidence="13 14">JH1073</strain>
        <strain evidence="12 15">JH702</strain>
    </source>
</reference>
<dbReference type="GO" id="GO:0003735">
    <property type="term" value="F:structural constituent of ribosome"/>
    <property type="evidence" value="ECO:0007669"/>
    <property type="project" value="InterPro"/>
</dbReference>
<reference evidence="14" key="3">
    <citation type="submission" date="2023-06" db="EMBL/GenBank/DDBJ databases">
        <title>Pangenomics reveal diversification of enzyme families and niche specialization in globally abundant SAR202 bacteria.</title>
        <authorList>
            <person name="Saw J.H.W."/>
        </authorList>
    </citation>
    <scope>NUCLEOTIDE SEQUENCE [LARGE SCALE GENOMIC DNA]</scope>
    <source>
        <strain evidence="14">JH1073</strain>
    </source>
</reference>
<feature type="domain" description="Ribosomal protein L9" evidence="10">
    <location>
        <begin position="24"/>
        <end position="68"/>
    </location>
</feature>
<dbReference type="Pfam" id="PF03948">
    <property type="entry name" value="Ribosomal_L9_C"/>
    <property type="match status" value="1"/>
</dbReference>
<dbReference type="GO" id="GO:1990904">
    <property type="term" value="C:ribonucleoprotein complex"/>
    <property type="evidence" value="ECO:0007669"/>
    <property type="project" value="UniProtKB-KW"/>
</dbReference>
<dbReference type="InterPro" id="IPR036791">
    <property type="entry name" value="Ribosomal_bL9_C_sf"/>
</dbReference>
<keyword evidence="2 7" id="KW-0699">rRNA-binding</keyword>
<dbReference type="GO" id="GO:0019843">
    <property type="term" value="F:rRNA binding"/>
    <property type="evidence" value="ECO:0007669"/>
    <property type="project" value="UniProtKB-UniRule"/>
</dbReference>
<evidence type="ECO:0000313" key="12">
    <source>
        <dbReference type="EMBL" id="MDG0865677.1"/>
    </source>
</evidence>
<dbReference type="InterPro" id="IPR009027">
    <property type="entry name" value="Ribosomal_bL9/RNase_H1_N"/>
</dbReference>
<feature type="coiled-coil region" evidence="8">
    <location>
        <begin position="60"/>
        <end position="105"/>
    </location>
</feature>
<evidence type="ECO:0000256" key="8">
    <source>
        <dbReference type="SAM" id="Coils"/>
    </source>
</evidence>